<feature type="transmembrane region" description="Helical" evidence="5">
    <location>
        <begin position="102"/>
        <end position="121"/>
    </location>
</feature>
<evidence type="ECO:0000256" key="5">
    <source>
        <dbReference type="SAM" id="Phobius"/>
    </source>
</evidence>
<dbReference type="InterPro" id="IPR036259">
    <property type="entry name" value="MFS_trans_sf"/>
</dbReference>
<feature type="transmembrane region" description="Helical" evidence="5">
    <location>
        <begin position="77"/>
        <end position="96"/>
    </location>
</feature>
<feature type="transmembrane region" description="Helical" evidence="5">
    <location>
        <begin position="261"/>
        <end position="281"/>
    </location>
</feature>
<dbReference type="GO" id="GO:0016020">
    <property type="term" value="C:membrane"/>
    <property type="evidence" value="ECO:0007669"/>
    <property type="project" value="UniProtKB-SubCell"/>
</dbReference>
<evidence type="ECO:0000256" key="2">
    <source>
        <dbReference type="ARBA" id="ARBA00022692"/>
    </source>
</evidence>
<evidence type="ECO:0000313" key="7">
    <source>
        <dbReference type="Proteomes" id="UP000187455"/>
    </source>
</evidence>
<name>A0A1R0H4L7_9FUNG</name>
<feature type="transmembrane region" description="Helical" evidence="5">
    <location>
        <begin position="142"/>
        <end position="161"/>
    </location>
</feature>
<feature type="transmembrane region" description="Helical" evidence="5">
    <location>
        <begin position="16"/>
        <end position="34"/>
    </location>
</feature>
<evidence type="ECO:0000256" key="1">
    <source>
        <dbReference type="ARBA" id="ARBA00004141"/>
    </source>
</evidence>
<proteinExistence type="predicted"/>
<evidence type="ECO:0000313" key="6">
    <source>
        <dbReference type="EMBL" id="OLY84008.1"/>
    </source>
</evidence>
<comment type="subcellular location">
    <subcellularLocation>
        <location evidence="1">Membrane</location>
        <topology evidence="1">Multi-pass membrane protein</topology>
    </subcellularLocation>
</comment>
<organism evidence="6 7">
    <name type="scientific">Smittium mucronatum</name>
    <dbReference type="NCBI Taxonomy" id="133383"/>
    <lineage>
        <taxon>Eukaryota</taxon>
        <taxon>Fungi</taxon>
        <taxon>Fungi incertae sedis</taxon>
        <taxon>Zoopagomycota</taxon>
        <taxon>Kickxellomycotina</taxon>
        <taxon>Harpellomycetes</taxon>
        <taxon>Harpellales</taxon>
        <taxon>Legeriomycetaceae</taxon>
        <taxon>Smittium</taxon>
    </lineage>
</organism>
<keyword evidence="7" id="KW-1185">Reference proteome</keyword>
<keyword evidence="3 5" id="KW-1133">Transmembrane helix</keyword>
<keyword evidence="4 5" id="KW-0472">Membrane</keyword>
<dbReference type="PANTHER" id="PTHR23294:SF59">
    <property type="entry name" value="UNC93-LIKE PROTEIN C922.05C"/>
    <property type="match status" value="1"/>
</dbReference>
<dbReference type="STRING" id="133383.A0A1R0H4L7"/>
<dbReference type="Pfam" id="PF05978">
    <property type="entry name" value="UNC-93"/>
    <property type="match status" value="1"/>
</dbReference>
<dbReference type="AlphaFoldDB" id="A0A1R0H4L7"/>
<accession>A0A1R0H4L7</accession>
<feature type="transmembrane region" description="Helical" evidence="5">
    <location>
        <begin position="337"/>
        <end position="360"/>
    </location>
</feature>
<evidence type="ECO:0000256" key="3">
    <source>
        <dbReference type="ARBA" id="ARBA00022989"/>
    </source>
</evidence>
<feature type="transmembrane region" description="Helical" evidence="5">
    <location>
        <begin position="293"/>
        <end position="311"/>
    </location>
</feature>
<evidence type="ECO:0000256" key="4">
    <source>
        <dbReference type="ARBA" id="ARBA00023136"/>
    </source>
</evidence>
<sequence length="446" mass="49369">MAFKFKRGFLAKSKTQIVLIGIIFLCLPGMYNALNSMGGGGQVDSSTASSANTAIYALLAIFGILGAAVINQAGVRMTIFFGGLTFSLYTLSYVYYNKTGKSFFTILSGAILGIGAGIAWTGQGMIMTSYPIEKEKGNFISIFWIIFSLGGVIGSAIPLIVGLGDKPLPDSGYIAFAAIQILGSFLCLVLVPPTKVIKTDGTTVEIQSKIDIKEEIFQLVLLFKNKIMLVFIPIMFASNFYNSFIFNIFNLTNFTSDSRGFNNLIFYIFEIIGAFLISKILDMKTTRRRRAYISSLIVYLIVNILWILIFFQQRRFDALKKDPEFTLYNYKSTGSKYVYPCILYAMLGTMDAIFQSYAYWMVGSLSNNSTVLSRYVGFFKFIQSIGSCVSYAIDASGVSSLTQFIINWVLIITILPSMAYLCSKTVETFETTADKCDVEISSSSSK</sequence>
<dbReference type="InterPro" id="IPR010291">
    <property type="entry name" value="Ion_channel_UNC-93"/>
</dbReference>
<feature type="transmembrane region" description="Helical" evidence="5">
    <location>
        <begin position="173"/>
        <end position="191"/>
    </location>
</feature>
<feature type="transmembrane region" description="Helical" evidence="5">
    <location>
        <begin position="54"/>
        <end position="70"/>
    </location>
</feature>
<feature type="transmembrane region" description="Helical" evidence="5">
    <location>
        <begin position="372"/>
        <end position="393"/>
    </location>
</feature>
<dbReference type="SUPFAM" id="SSF103473">
    <property type="entry name" value="MFS general substrate transporter"/>
    <property type="match status" value="1"/>
</dbReference>
<feature type="transmembrane region" description="Helical" evidence="5">
    <location>
        <begin position="227"/>
        <end position="249"/>
    </location>
</feature>
<comment type="caution">
    <text evidence="6">The sequence shown here is derived from an EMBL/GenBank/DDBJ whole genome shotgun (WGS) entry which is preliminary data.</text>
</comment>
<dbReference type="PANTHER" id="PTHR23294">
    <property type="entry name" value="ET TRANSLATION PRODUCT-RELATED"/>
    <property type="match status" value="1"/>
</dbReference>
<dbReference type="EMBL" id="LSSL01000660">
    <property type="protein sequence ID" value="OLY84008.1"/>
    <property type="molecule type" value="Genomic_DNA"/>
</dbReference>
<gene>
    <name evidence="6" type="ORF">AYI68_g1838</name>
</gene>
<protein>
    <submittedName>
        <fullName evidence="6">UNC93-like protein 2</fullName>
    </submittedName>
</protein>
<reference evidence="6 7" key="1">
    <citation type="journal article" date="2016" name="Mol. Biol. Evol.">
        <title>Genome-Wide Survey of Gut Fungi (Harpellales) Reveals the First Horizontally Transferred Ubiquitin Gene from a Mosquito Host.</title>
        <authorList>
            <person name="Wang Y."/>
            <person name="White M.M."/>
            <person name="Kvist S."/>
            <person name="Moncalvo J.M."/>
        </authorList>
    </citation>
    <scope>NUCLEOTIDE SEQUENCE [LARGE SCALE GENOMIC DNA]</scope>
    <source>
        <strain evidence="6 7">ALG-7-W6</strain>
    </source>
</reference>
<dbReference type="Proteomes" id="UP000187455">
    <property type="component" value="Unassembled WGS sequence"/>
</dbReference>
<dbReference type="InterPro" id="IPR051617">
    <property type="entry name" value="UNC-93-like_regulator"/>
</dbReference>
<dbReference type="OrthoDB" id="196103at2759"/>
<dbReference type="Gene3D" id="1.20.1250.20">
    <property type="entry name" value="MFS general substrate transporter like domains"/>
    <property type="match status" value="2"/>
</dbReference>
<keyword evidence="2 5" id="KW-0812">Transmembrane</keyword>
<feature type="transmembrane region" description="Helical" evidence="5">
    <location>
        <begin position="405"/>
        <end position="422"/>
    </location>
</feature>